<proteinExistence type="inferred from homology"/>
<comment type="caution">
    <text evidence="4">The sequence shown here is derived from an EMBL/GenBank/DDBJ whole genome shotgun (WGS) entry which is preliminary data.</text>
</comment>
<accession>A0A7C8MF42</accession>
<dbReference type="OrthoDB" id="167809at2759"/>
<reference evidence="4 5" key="1">
    <citation type="submission" date="2020-01" db="EMBL/GenBank/DDBJ databases">
        <authorList>
            <consortium name="DOE Joint Genome Institute"/>
            <person name="Haridas S."/>
            <person name="Albert R."/>
            <person name="Binder M."/>
            <person name="Bloem J."/>
            <person name="Labutti K."/>
            <person name="Salamov A."/>
            <person name="Andreopoulos B."/>
            <person name="Baker S.E."/>
            <person name="Barry K."/>
            <person name="Bills G."/>
            <person name="Bluhm B.H."/>
            <person name="Cannon C."/>
            <person name="Castanera R."/>
            <person name="Culley D.E."/>
            <person name="Daum C."/>
            <person name="Ezra D."/>
            <person name="Gonzalez J.B."/>
            <person name="Henrissat B."/>
            <person name="Kuo A."/>
            <person name="Liang C."/>
            <person name="Lipzen A."/>
            <person name="Lutzoni F."/>
            <person name="Magnuson J."/>
            <person name="Mondo S."/>
            <person name="Nolan M."/>
            <person name="Ohm R."/>
            <person name="Pangilinan J."/>
            <person name="Park H.-J.H."/>
            <person name="Ramirez L."/>
            <person name="Alfaro M."/>
            <person name="Sun H."/>
            <person name="Tritt A."/>
            <person name="Yoshinaga Y."/>
            <person name="Zwiers L.-H.L."/>
            <person name="Turgeon B.G."/>
            <person name="Goodwin S.B."/>
            <person name="Spatafora J.W."/>
            <person name="Crous P.W."/>
            <person name="Grigoriev I.V."/>
        </authorList>
    </citation>
    <scope>NUCLEOTIDE SEQUENCE [LARGE SCALE GENOMIC DNA]</scope>
    <source>
        <strain evidence="4 5">CBS 611.86</strain>
    </source>
</reference>
<keyword evidence="2" id="KW-0378">Hydrolase</keyword>
<dbReference type="Gene3D" id="3.40.50.850">
    <property type="entry name" value="Isochorismatase-like"/>
    <property type="match status" value="1"/>
</dbReference>
<organism evidence="4 5">
    <name type="scientific">Massariosphaeria phaeospora</name>
    <dbReference type="NCBI Taxonomy" id="100035"/>
    <lineage>
        <taxon>Eukaryota</taxon>
        <taxon>Fungi</taxon>
        <taxon>Dikarya</taxon>
        <taxon>Ascomycota</taxon>
        <taxon>Pezizomycotina</taxon>
        <taxon>Dothideomycetes</taxon>
        <taxon>Pleosporomycetidae</taxon>
        <taxon>Pleosporales</taxon>
        <taxon>Pleosporales incertae sedis</taxon>
        <taxon>Massariosphaeria</taxon>
    </lineage>
</organism>
<evidence type="ECO:0000313" key="5">
    <source>
        <dbReference type="Proteomes" id="UP000481861"/>
    </source>
</evidence>
<dbReference type="AlphaFoldDB" id="A0A7C8MF42"/>
<dbReference type="InterPro" id="IPR000868">
    <property type="entry name" value="Isochorismatase-like_dom"/>
</dbReference>
<gene>
    <name evidence="4" type="ORF">BDV95DRAFT_626600</name>
</gene>
<evidence type="ECO:0000259" key="3">
    <source>
        <dbReference type="Pfam" id="PF00857"/>
    </source>
</evidence>
<evidence type="ECO:0000313" key="4">
    <source>
        <dbReference type="EMBL" id="KAF2875055.1"/>
    </source>
</evidence>
<feature type="domain" description="Isochorismatase-like" evidence="3">
    <location>
        <begin position="373"/>
        <end position="450"/>
    </location>
</feature>
<evidence type="ECO:0000256" key="1">
    <source>
        <dbReference type="ARBA" id="ARBA00006336"/>
    </source>
</evidence>
<dbReference type="EMBL" id="JAADJZ010000005">
    <property type="protein sequence ID" value="KAF2875055.1"/>
    <property type="molecule type" value="Genomic_DNA"/>
</dbReference>
<protein>
    <submittedName>
        <fullName evidence="4">Isochorismatase-like protein</fullName>
    </submittedName>
</protein>
<dbReference type="InterPro" id="IPR050272">
    <property type="entry name" value="Isochorismatase-like_hydrls"/>
</dbReference>
<dbReference type="Pfam" id="PF00857">
    <property type="entry name" value="Isochorismatase"/>
    <property type="match status" value="1"/>
</dbReference>
<name>A0A7C8MF42_9PLEO</name>
<dbReference type="SUPFAM" id="SSF52499">
    <property type="entry name" value="Isochorismatase-like hydrolases"/>
    <property type="match status" value="1"/>
</dbReference>
<dbReference type="InterPro" id="IPR036380">
    <property type="entry name" value="Isochorismatase-like_sf"/>
</dbReference>
<sequence>MPSVLVLSLEGFCFSSRQLYEQLLPKLLSRASVHESLTIKDALNYVRSGWPTHILITDSVITAANNDSERLLDAVVEYTRHGCTTVLMGFFAVDVDSSRLDLVFEKYFDLRWRVAEATDHEPRLLTIDESMIRMASLVPQFNAKALYLGRVSTAHTIYAASTGATMLTYAAYGRVGLGKLGYIGDWNFGEEAERLIVAMCHLDRPEDSLAPITICPSKSALVIVDMQNFFLSALYGREQGNGHTACSELITHAIPAARKAGIRIVWLNWGLTEQDIQEMPPAVTRAFGFFGVSGGEEVVFEERERNISVDGLGQTGMGGPSYGGLGAPCGDVVLEDGTTVDAGRLLMKHTWNASLYPPLDSMYKDGRRLESKPDVWIHKNRMSGMWGGKTECEEFLEKEGIRTLFLAGVNTDQCVGGTLTDAFSKGYDCVLLNDGCGTTSPQHAQECWESNAAYVYGFCTSCEEFAQGVNAMEKRVL</sequence>
<dbReference type="GO" id="GO:0016787">
    <property type="term" value="F:hydrolase activity"/>
    <property type="evidence" value="ECO:0007669"/>
    <property type="project" value="UniProtKB-KW"/>
</dbReference>
<dbReference type="Proteomes" id="UP000481861">
    <property type="component" value="Unassembled WGS sequence"/>
</dbReference>
<keyword evidence="5" id="KW-1185">Reference proteome</keyword>
<dbReference type="PANTHER" id="PTHR43540">
    <property type="entry name" value="PEROXYUREIDOACRYLATE/UREIDOACRYLATE AMIDOHYDROLASE-RELATED"/>
    <property type="match status" value="1"/>
</dbReference>
<comment type="similarity">
    <text evidence="1">Belongs to the isochorismatase family.</text>
</comment>
<dbReference type="PANTHER" id="PTHR43540:SF9">
    <property type="entry name" value="FAMILY HYDROLASE, PUTATIVE (AFU_ORTHOLOGUE AFUA_2G08700)-RELATED"/>
    <property type="match status" value="1"/>
</dbReference>
<evidence type="ECO:0000256" key="2">
    <source>
        <dbReference type="ARBA" id="ARBA00022801"/>
    </source>
</evidence>
<dbReference type="CDD" id="cd00431">
    <property type="entry name" value="cysteine_hydrolases"/>
    <property type="match status" value="1"/>
</dbReference>